<dbReference type="SFLD" id="SFLDS00005">
    <property type="entry name" value="Isoprenoid_Synthase_Type_I"/>
    <property type="match status" value="1"/>
</dbReference>
<dbReference type="InterPro" id="IPR044843">
    <property type="entry name" value="Trans_IPPS_bact-type"/>
</dbReference>
<proteinExistence type="inferred from homology"/>
<organism evidence="6 7">
    <name type="scientific">Roseicella frigidaeris</name>
    <dbReference type="NCBI Taxonomy" id="2230885"/>
    <lineage>
        <taxon>Bacteria</taxon>
        <taxon>Pseudomonadati</taxon>
        <taxon>Pseudomonadota</taxon>
        <taxon>Alphaproteobacteria</taxon>
        <taxon>Acetobacterales</taxon>
        <taxon>Roseomonadaceae</taxon>
        <taxon>Roseicella</taxon>
    </lineage>
</organism>
<dbReference type="GO" id="GO:0016117">
    <property type="term" value="P:carotenoid biosynthetic process"/>
    <property type="evidence" value="ECO:0007669"/>
    <property type="project" value="UniProtKB-KW"/>
</dbReference>
<reference evidence="7" key="1">
    <citation type="submission" date="2018-06" db="EMBL/GenBank/DDBJ databases">
        <authorList>
            <person name="Khan S.A."/>
        </authorList>
    </citation>
    <scope>NUCLEOTIDE SEQUENCE [LARGE SCALE GENOMIC DNA]</scope>
    <source>
        <strain evidence="7">DB-1506</strain>
    </source>
</reference>
<dbReference type="InterPro" id="IPR033904">
    <property type="entry name" value="Trans_IPPS_HH"/>
</dbReference>
<evidence type="ECO:0000256" key="3">
    <source>
        <dbReference type="ARBA" id="ARBA00022679"/>
    </source>
</evidence>
<dbReference type="GO" id="GO:0051996">
    <property type="term" value="F:squalene synthase [NAD(P)H] activity"/>
    <property type="evidence" value="ECO:0007669"/>
    <property type="project" value="InterPro"/>
</dbReference>
<gene>
    <name evidence="6" type="ORF">DOO78_17940</name>
</gene>
<accession>A0A327M5S7</accession>
<dbReference type="GO" id="GO:0004311">
    <property type="term" value="F:geranylgeranyl diphosphate synthase activity"/>
    <property type="evidence" value="ECO:0007669"/>
    <property type="project" value="InterPro"/>
</dbReference>
<dbReference type="Proteomes" id="UP000249065">
    <property type="component" value="Unassembled WGS sequence"/>
</dbReference>
<keyword evidence="3" id="KW-0808">Transferase</keyword>
<dbReference type="SFLD" id="SFLDG01018">
    <property type="entry name" value="Squalene/Phytoene_Synthase_Lik"/>
    <property type="match status" value="1"/>
</dbReference>
<evidence type="ECO:0000256" key="5">
    <source>
        <dbReference type="ARBA" id="ARBA00053028"/>
    </source>
</evidence>
<dbReference type="PROSITE" id="PS01044">
    <property type="entry name" value="SQUALEN_PHYTOEN_SYN_1"/>
    <property type="match status" value="1"/>
</dbReference>
<sequence length="377" mass="39287">MPMRWPDSPAAAAAARADLAACRALLRGGSRSFQMASLLLPKRVARPAAALYAFCRLADDAIDGTEPGMGAGGAREAALAGLQARLHAAYAGRPAALPADRAFALVVAQHGIPRALPEALLEGLAWDAAGRRYPSLAALEDYAARVAGAVGAMMALLMGARGGEALARASDLGVAMQLTNIARDIGEDARAGRLYLPLDWLREAGLAPEAFLAAPAFQPGLGTVVARLLRRADWLYARAEAGIALLPADCRPGIAAARLLYAEIGRQVERQGLDSVAARAVVPARRKAALLLRSAALALRAAPAPAAPPLAANRFLLRASAAEALPPEAPLPGAFDIPARLARVLHLFERLERRDRAHRPAGFEGLSDGLSDPARAG</sequence>
<dbReference type="Gene3D" id="1.10.600.10">
    <property type="entry name" value="Farnesyl Diphosphate Synthase"/>
    <property type="match status" value="1"/>
</dbReference>
<evidence type="ECO:0000256" key="4">
    <source>
        <dbReference type="ARBA" id="ARBA00022746"/>
    </source>
</evidence>
<name>A0A327M5S7_9PROT</name>
<keyword evidence="4" id="KW-0125">Carotenoid biosynthesis</keyword>
<dbReference type="InterPro" id="IPR019845">
    <property type="entry name" value="Squalene/phytoene_synthase_CS"/>
</dbReference>
<dbReference type="OrthoDB" id="9807580at2"/>
<protein>
    <submittedName>
        <fullName evidence="6">Phytoene/squalene synthase family protein</fullName>
    </submittedName>
</protein>
<comment type="pathway">
    <text evidence="1">Carotenoid biosynthesis; phytoene biosynthesis.</text>
</comment>
<comment type="similarity">
    <text evidence="2">Belongs to the phytoene/squalene synthase family.</text>
</comment>
<evidence type="ECO:0000313" key="7">
    <source>
        <dbReference type="Proteomes" id="UP000249065"/>
    </source>
</evidence>
<comment type="caution">
    <text evidence="6">The sequence shown here is derived from an EMBL/GenBank/DDBJ whole genome shotgun (WGS) entry which is preliminary data.</text>
</comment>
<evidence type="ECO:0000313" key="6">
    <source>
        <dbReference type="EMBL" id="RAI57674.1"/>
    </source>
</evidence>
<dbReference type="PANTHER" id="PTHR31480">
    <property type="entry name" value="BIFUNCTIONAL LYCOPENE CYCLASE/PHYTOENE SYNTHASE"/>
    <property type="match status" value="1"/>
</dbReference>
<dbReference type="AlphaFoldDB" id="A0A327M5S7"/>
<dbReference type="SUPFAM" id="SSF48576">
    <property type="entry name" value="Terpenoid synthases"/>
    <property type="match status" value="1"/>
</dbReference>
<dbReference type="EMBL" id="QLIX01000015">
    <property type="protein sequence ID" value="RAI57674.1"/>
    <property type="molecule type" value="Genomic_DNA"/>
</dbReference>
<dbReference type="CDD" id="cd00683">
    <property type="entry name" value="Trans_IPPS_HH"/>
    <property type="match status" value="1"/>
</dbReference>
<keyword evidence="7" id="KW-1185">Reference proteome</keyword>
<evidence type="ECO:0000256" key="1">
    <source>
        <dbReference type="ARBA" id="ARBA00004684"/>
    </source>
</evidence>
<dbReference type="InterPro" id="IPR008949">
    <property type="entry name" value="Isoprenoid_synthase_dom_sf"/>
</dbReference>
<evidence type="ECO:0000256" key="2">
    <source>
        <dbReference type="ARBA" id="ARBA00006251"/>
    </source>
</evidence>
<comment type="cofactor">
    <cofactor evidence="5">
        <name>ATP</name>
        <dbReference type="ChEBI" id="CHEBI:30616"/>
    </cofactor>
</comment>
<dbReference type="FunFam" id="1.10.600.10:FF:000020">
    <property type="entry name" value="Phytoene synthase"/>
    <property type="match status" value="1"/>
</dbReference>
<dbReference type="InterPro" id="IPR002060">
    <property type="entry name" value="Squ/phyt_synthse"/>
</dbReference>
<dbReference type="SFLD" id="SFLDG01212">
    <property type="entry name" value="Phytoene_synthase_like"/>
    <property type="match status" value="1"/>
</dbReference>
<dbReference type="Pfam" id="PF00494">
    <property type="entry name" value="SQS_PSY"/>
    <property type="match status" value="1"/>
</dbReference>
<dbReference type="PROSITE" id="PS01045">
    <property type="entry name" value="SQUALEN_PHYTOEN_SYN_2"/>
    <property type="match status" value="1"/>
</dbReference>
<dbReference type="RefSeq" id="WP_111471239.1">
    <property type="nucleotide sequence ID" value="NZ_QLIX01000015.1"/>
</dbReference>